<dbReference type="RefSeq" id="WP_092052954.1">
    <property type="nucleotide sequence ID" value="NZ_FOQD01000014.1"/>
</dbReference>
<organism evidence="1 2">
    <name type="scientific">Planctomicrobium piriforme</name>
    <dbReference type="NCBI Taxonomy" id="1576369"/>
    <lineage>
        <taxon>Bacteria</taxon>
        <taxon>Pseudomonadati</taxon>
        <taxon>Planctomycetota</taxon>
        <taxon>Planctomycetia</taxon>
        <taxon>Planctomycetales</taxon>
        <taxon>Planctomycetaceae</taxon>
        <taxon>Planctomicrobium</taxon>
    </lineage>
</organism>
<name>A0A1I3MQW8_9PLAN</name>
<evidence type="ECO:0000313" key="2">
    <source>
        <dbReference type="Proteomes" id="UP000199518"/>
    </source>
</evidence>
<protein>
    <submittedName>
        <fullName evidence="1">Uncharacterized protein</fullName>
    </submittedName>
</protein>
<gene>
    <name evidence="1" type="ORF">SAMN05421753_11482</name>
</gene>
<accession>A0A1I3MQW8</accession>
<dbReference type="Proteomes" id="UP000199518">
    <property type="component" value="Unassembled WGS sequence"/>
</dbReference>
<proteinExistence type="predicted"/>
<reference evidence="2" key="1">
    <citation type="submission" date="2016-10" db="EMBL/GenBank/DDBJ databases">
        <authorList>
            <person name="Varghese N."/>
            <person name="Submissions S."/>
        </authorList>
    </citation>
    <scope>NUCLEOTIDE SEQUENCE [LARGE SCALE GENOMIC DNA]</scope>
    <source>
        <strain evidence="2">DSM 26348</strain>
    </source>
</reference>
<keyword evidence="2" id="KW-1185">Reference proteome</keyword>
<sequence>MIDQEQFVATPWGQSSRICECCGNTTKTIWGDLSMNSRMKAAYYVQWTDKSPDHYPNVDFVVGQWGDGVCSDLRKLVALRYRPDSDGGQFMVIDAAGRPADDRSICGRALTRDEVIGTPLAEEIFSMIDAVWLGDPRIEEVMALCE</sequence>
<dbReference type="EMBL" id="FOQD01000014">
    <property type="protein sequence ID" value="SFI99418.1"/>
    <property type="molecule type" value="Genomic_DNA"/>
</dbReference>
<evidence type="ECO:0000313" key="1">
    <source>
        <dbReference type="EMBL" id="SFI99418.1"/>
    </source>
</evidence>
<dbReference type="AlphaFoldDB" id="A0A1I3MQW8"/>